<dbReference type="PANTHER" id="PTHR22642:SF2">
    <property type="entry name" value="PROTEIN LONG AFTER FAR-RED 3"/>
    <property type="match status" value="1"/>
</dbReference>
<dbReference type="SUPFAM" id="SSF51338">
    <property type="entry name" value="Composite domain of metallo-dependent hydrolases"/>
    <property type="match status" value="1"/>
</dbReference>
<evidence type="ECO:0000256" key="1">
    <source>
        <dbReference type="SAM" id="MobiDB-lite"/>
    </source>
</evidence>
<dbReference type="PANTHER" id="PTHR22642">
    <property type="entry name" value="IMIDAZOLONEPROPIONASE"/>
    <property type="match status" value="1"/>
</dbReference>
<dbReference type="EC" id="3.5.1.91" evidence="3"/>
<feature type="region of interest" description="Disordered" evidence="1">
    <location>
        <begin position="162"/>
        <end position="202"/>
    </location>
</feature>
<dbReference type="EMBL" id="UGQY01000003">
    <property type="protein sequence ID" value="STZ88999.1"/>
    <property type="molecule type" value="Genomic_DNA"/>
</dbReference>
<dbReference type="SUPFAM" id="SSF52821">
    <property type="entry name" value="Rhodanese/Cell cycle control phosphatase"/>
    <property type="match status" value="1"/>
</dbReference>
<dbReference type="InterPro" id="IPR013108">
    <property type="entry name" value="Amidohydro_3"/>
</dbReference>
<name>A0A378UY73_MYCFO</name>
<dbReference type="Pfam" id="PF07969">
    <property type="entry name" value="Amidohydro_3"/>
    <property type="match status" value="1"/>
</dbReference>
<protein>
    <submittedName>
        <fullName evidence="3">Amidohydrolase</fullName>
        <ecNumber evidence="3">3.5.1.91</ecNumber>
    </submittedName>
</protein>
<feature type="domain" description="Amidohydrolase 3" evidence="2">
    <location>
        <begin position="61"/>
        <end position="176"/>
    </location>
</feature>
<evidence type="ECO:0000259" key="2">
    <source>
        <dbReference type="Pfam" id="PF07969"/>
    </source>
</evidence>
<dbReference type="InterPro" id="IPR036873">
    <property type="entry name" value="Rhodanese-like_dom_sf"/>
</dbReference>
<dbReference type="Gene3D" id="3.10.310.70">
    <property type="match status" value="1"/>
</dbReference>
<feature type="compositionally biased region" description="Low complexity" evidence="1">
    <location>
        <begin position="178"/>
        <end position="189"/>
    </location>
</feature>
<evidence type="ECO:0000313" key="4">
    <source>
        <dbReference type="Proteomes" id="UP000255389"/>
    </source>
</evidence>
<dbReference type="AlphaFoldDB" id="A0A378UY73"/>
<proteinExistence type="predicted"/>
<keyword evidence="3" id="KW-0378">Hydrolase</keyword>
<dbReference type="Gene3D" id="2.30.40.10">
    <property type="entry name" value="Urease, subunit C, domain 1"/>
    <property type="match status" value="1"/>
</dbReference>
<accession>A0A378UY73</accession>
<dbReference type="Proteomes" id="UP000255389">
    <property type="component" value="Unassembled WGS sequence"/>
</dbReference>
<organism evidence="3 4">
    <name type="scientific">Mycolicibacterium fortuitum</name>
    <name type="common">Mycobacterium fortuitum</name>
    <dbReference type="NCBI Taxonomy" id="1766"/>
    <lineage>
        <taxon>Bacteria</taxon>
        <taxon>Bacillati</taxon>
        <taxon>Actinomycetota</taxon>
        <taxon>Actinomycetes</taxon>
        <taxon>Mycobacteriales</taxon>
        <taxon>Mycobacteriaceae</taxon>
        <taxon>Mycolicibacterium</taxon>
    </lineage>
</organism>
<dbReference type="InterPro" id="IPR011059">
    <property type="entry name" value="Metal-dep_hydrolase_composite"/>
</dbReference>
<dbReference type="GO" id="GO:0016810">
    <property type="term" value="F:hydrolase activity, acting on carbon-nitrogen (but not peptide) bonds"/>
    <property type="evidence" value="ECO:0007669"/>
    <property type="project" value="InterPro"/>
</dbReference>
<sequence>MTSPIESADLVFYGTILTVDTAQPTAEALAVSGGRIVAVGSRAEVAEWVGERTEVREVDGCVMPGFVEAHGHPLMEAVALSGRIVDIRPVTLPQAEEVLAAIRAEVAKRGADGAFLNGWDPLLQHGLPEPTLAWLDGIAPDTPLVIVHNSGHKAYFNSAAARRAGLTRDTPDPKGRSTDAPPTASSTAPPRRPGRCSRCSVMPSRPRITRRCWPRSVRG</sequence>
<evidence type="ECO:0000313" key="3">
    <source>
        <dbReference type="EMBL" id="STZ88999.1"/>
    </source>
</evidence>
<gene>
    <name evidence="3" type="primary">nfdA_3</name>
    <name evidence="3" type="ORF">NCTC1542_03787</name>
</gene>
<reference evidence="3 4" key="1">
    <citation type="submission" date="2018-06" db="EMBL/GenBank/DDBJ databases">
        <authorList>
            <consortium name="Pathogen Informatics"/>
            <person name="Doyle S."/>
        </authorList>
    </citation>
    <scope>NUCLEOTIDE SEQUENCE [LARGE SCALE GENOMIC DNA]</scope>
    <source>
        <strain evidence="3 4">NCTC1542</strain>
    </source>
</reference>